<protein>
    <recommendedName>
        <fullName evidence="2">Fatty acid synthase subunit alpha acyl carrier domain-containing protein</fullName>
    </recommendedName>
</protein>
<dbReference type="HOGENOM" id="CLU_1570881_0_0_1"/>
<dbReference type="GO" id="GO:0008897">
    <property type="term" value="F:holo-[acyl-carrier-protein] synthase activity"/>
    <property type="evidence" value="ECO:0007669"/>
    <property type="project" value="InterPro"/>
</dbReference>
<organism evidence="3 4">
    <name type="scientific">Laccaria amethystina LaAM-08-1</name>
    <dbReference type="NCBI Taxonomy" id="1095629"/>
    <lineage>
        <taxon>Eukaryota</taxon>
        <taxon>Fungi</taxon>
        <taxon>Dikarya</taxon>
        <taxon>Basidiomycota</taxon>
        <taxon>Agaricomycotina</taxon>
        <taxon>Agaricomycetes</taxon>
        <taxon>Agaricomycetidae</taxon>
        <taxon>Agaricales</taxon>
        <taxon>Agaricineae</taxon>
        <taxon>Hydnangiaceae</taxon>
        <taxon>Laccaria</taxon>
    </lineage>
</organism>
<dbReference type="AlphaFoldDB" id="A0A0C9WKV7"/>
<dbReference type="Proteomes" id="UP000054477">
    <property type="component" value="Unassembled WGS sequence"/>
</dbReference>
<feature type="compositionally biased region" description="Polar residues" evidence="1">
    <location>
        <begin position="80"/>
        <end position="94"/>
    </location>
</feature>
<keyword evidence="4" id="KW-1185">Reference proteome</keyword>
<accession>A0A0C9WKV7</accession>
<dbReference type="InterPro" id="IPR040899">
    <property type="entry name" value="Fas_alpha_ACP"/>
</dbReference>
<evidence type="ECO:0000259" key="2">
    <source>
        <dbReference type="Pfam" id="PF18325"/>
    </source>
</evidence>
<reference evidence="3 4" key="1">
    <citation type="submission" date="2014-04" db="EMBL/GenBank/DDBJ databases">
        <authorList>
            <consortium name="DOE Joint Genome Institute"/>
            <person name="Kuo A."/>
            <person name="Kohler A."/>
            <person name="Nagy L.G."/>
            <person name="Floudas D."/>
            <person name="Copeland A."/>
            <person name="Barry K.W."/>
            <person name="Cichocki N."/>
            <person name="Veneault-Fourrey C."/>
            <person name="LaButti K."/>
            <person name="Lindquist E.A."/>
            <person name="Lipzen A."/>
            <person name="Lundell T."/>
            <person name="Morin E."/>
            <person name="Murat C."/>
            <person name="Sun H."/>
            <person name="Tunlid A."/>
            <person name="Henrissat B."/>
            <person name="Grigoriev I.V."/>
            <person name="Hibbett D.S."/>
            <person name="Martin F."/>
            <person name="Nordberg H.P."/>
            <person name="Cantor M.N."/>
            <person name="Hua S.X."/>
        </authorList>
    </citation>
    <scope>NUCLEOTIDE SEQUENCE [LARGE SCALE GENOMIC DNA]</scope>
    <source>
        <strain evidence="3 4">LaAM-08-1</strain>
    </source>
</reference>
<sequence>MPSISAEGVLLNRLEGDLTELSRFYRWDRGFSVCLSLPLMSIRDDLLFQFLFFFMDQFNLIDSSILGSSSQHPSAKVTRTDISGQPRQQYSSPGRNEILGDLQQEFAPALKKDQELPFEELGSALGSGFNRSLGKYLLGSRQLTALSHQNALLEEQLEGLKPLVQGESSI</sequence>
<name>A0A0C9WKV7_9AGAR</name>
<dbReference type="Pfam" id="PF18325">
    <property type="entry name" value="Fas_alpha_ACP"/>
    <property type="match status" value="1"/>
</dbReference>
<proteinExistence type="predicted"/>
<dbReference type="STRING" id="1095629.A0A0C9WKV7"/>
<evidence type="ECO:0000313" key="4">
    <source>
        <dbReference type="Proteomes" id="UP000054477"/>
    </source>
</evidence>
<dbReference type="EMBL" id="KN839443">
    <property type="protein sequence ID" value="KIJ89770.1"/>
    <property type="molecule type" value="Genomic_DNA"/>
</dbReference>
<gene>
    <name evidence="3" type="ORF">K443DRAFT_15802</name>
</gene>
<evidence type="ECO:0000256" key="1">
    <source>
        <dbReference type="SAM" id="MobiDB-lite"/>
    </source>
</evidence>
<evidence type="ECO:0000313" key="3">
    <source>
        <dbReference type="EMBL" id="KIJ89770.1"/>
    </source>
</evidence>
<feature type="region of interest" description="Disordered" evidence="1">
    <location>
        <begin position="67"/>
        <end position="94"/>
    </location>
</feature>
<reference evidence="4" key="2">
    <citation type="submission" date="2015-01" db="EMBL/GenBank/DDBJ databases">
        <title>Evolutionary Origins and Diversification of the Mycorrhizal Mutualists.</title>
        <authorList>
            <consortium name="DOE Joint Genome Institute"/>
            <consortium name="Mycorrhizal Genomics Consortium"/>
            <person name="Kohler A."/>
            <person name="Kuo A."/>
            <person name="Nagy L.G."/>
            <person name="Floudas D."/>
            <person name="Copeland A."/>
            <person name="Barry K.W."/>
            <person name="Cichocki N."/>
            <person name="Veneault-Fourrey C."/>
            <person name="LaButti K."/>
            <person name="Lindquist E.A."/>
            <person name="Lipzen A."/>
            <person name="Lundell T."/>
            <person name="Morin E."/>
            <person name="Murat C."/>
            <person name="Riley R."/>
            <person name="Ohm R."/>
            <person name="Sun H."/>
            <person name="Tunlid A."/>
            <person name="Henrissat B."/>
            <person name="Grigoriev I.V."/>
            <person name="Hibbett D.S."/>
            <person name="Martin F."/>
        </authorList>
    </citation>
    <scope>NUCLEOTIDE SEQUENCE [LARGE SCALE GENOMIC DNA]</scope>
    <source>
        <strain evidence="4">LaAM-08-1</strain>
    </source>
</reference>
<feature type="domain" description="Fatty acid synthase subunit alpha acyl carrier" evidence="2">
    <location>
        <begin position="95"/>
        <end position="138"/>
    </location>
</feature>